<dbReference type="OrthoDB" id="113290at2"/>
<organism evidence="1 2">
    <name type="scientific">Ligilactobacillus agilis DSM 20509</name>
    <dbReference type="NCBI Taxonomy" id="1423718"/>
    <lineage>
        <taxon>Bacteria</taxon>
        <taxon>Bacillati</taxon>
        <taxon>Bacillota</taxon>
        <taxon>Bacilli</taxon>
        <taxon>Lactobacillales</taxon>
        <taxon>Lactobacillaceae</taxon>
        <taxon>Ligilactobacillus</taxon>
    </lineage>
</organism>
<dbReference type="Proteomes" id="UP000051008">
    <property type="component" value="Unassembled WGS sequence"/>
</dbReference>
<proteinExistence type="predicted"/>
<keyword evidence="2" id="KW-1185">Reference proteome</keyword>
<dbReference type="RefSeq" id="WP_056976045.1">
    <property type="nucleotide sequence ID" value="NZ_AYYP01000011.1"/>
</dbReference>
<protein>
    <submittedName>
        <fullName evidence="1">Uncharacterized protein</fullName>
    </submittedName>
</protein>
<evidence type="ECO:0000313" key="2">
    <source>
        <dbReference type="Proteomes" id="UP000051008"/>
    </source>
</evidence>
<sequence>MNLVITQVQEQLTAAKTAGKRVIFLTHFVPHRDLLWARPGLEEDMSGKQLTLKTNGWLAYRKLKSTRQLASLANCLAF</sequence>
<evidence type="ECO:0000313" key="1">
    <source>
        <dbReference type="EMBL" id="KRM65749.1"/>
    </source>
</evidence>
<dbReference type="PATRIC" id="fig|1423718.3.peg.1083"/>
<gene>
    <name evidence="1" type="ORF">FC14_GL001033</name>
</gene>
<dbReference type="EMBL" id="AYYP01000011">
    <property type="protein sequence ID" value="KRM65749.1"/>
    <property type="molecule type" value="Genomic_DNA"/>
</dbReference>
<accession>A0A0R2AGC0</accession>
<comment type="caution">
    <text evidence="1">The sequence shown here is derived from an EMBL/GenBank/DDBJ whole genome shotgun (WGS) entry which is preliminary data.</text>
</comment>
<dbReference type="AlphaFoldDB" id="A0A0R2AGC0"/>
<name>A0A0R2AGC0_9LACO</name>
<reference evidence="1 2" key="1">
    <citation type="journal article" date="2015" name="Genome Announc.">
        <title>Expanding the biotechnology potential of lactobacilli through comparative genomics of 213 strains and associated genera.</title>
        <authorList>
            <person name="Sun Z."/>
            <person name="Harris H.M."/>
            <person name="McCann A."/>
            <person name="Guo C."/>
            <person name="Argimon S."/>
            <person name="Zhang W."/>
            <person name="Yang X."/>
            <person name="Jeffery I.B."/>
            <person name="Cooney J.C."/>
            <person name="Kagawa T.F."/>
            <person name="Liu W."/>
            <person name="Song Y."/>
            <person name="Salvetti E."/>
            <person name="Wrobel A."/>
            <person name="Rasinkangas P."/>
            <person name="Parkhill J."/>
            <person name="Rea M.C."/>
            <person name="O'Sullivan O."/>
            <person name="Ritari J."/>
            <person name="Douillard F.P."/>
            <person name="Paul Ross R."/>
            <person name="Yang R."/>
            <person name="Briner A.E."/>
            <person name="Felis G.E."/>
            <person name="de Vos W.M."/>
            <person name="Barrangou R."/>
            <person name="Klaenhammer T.R."/>
            <person name="Caufield P.W."/>
            <person name="Cui Y."/>
            <person name="Zhang H."/>
            <person name="O'Toole P.W."/>
        </authorList>
    </citation>
    <scope>NUCLEOTIDE SEQUENCE [LARGE SCALE GENOMIC DNA]</scope>
    <source>
        <strain evidence="1 2">DSM 20509</strain>
    </source>
</reference>